<feature type="transmembrane region" description="Helical" evidence="5">
    <location>
        <begin position="131"/>
        <end position="148"/>
    </location>
</feature>
<keyword evidence="2 5" id="KW-0812">Transmembrane</keyword>
<dbReference type="AlphaFoldDB" id="A0A0B1ZZW9"/>
<keyword evidence="3 5" id="KW-1133">Transmembrane helix</keyword>
<organism evidence="7 8">
    <name type="scientific">Microbacterium mangrovi</name>
    <dbReference type="NCBI Taxonomy" id="1348253"/>
    <lineage>
        <taxon>Bacteria</taxon>
        <taxon>Bacillati</taxon>
        <taxon>Actinomycetota</taxon>
        <taxon>Actinomycetes</taxon>
        <taxon>Micrococcales</taxon>
        <taxon>Microbacteriaceae</taxon>
        <taxon>Microbacterium</taxon>
    </lineage>
</organism>
<feature type="transmembrane region" description="Helical" evidence="5">
    <location>
        <begin position="59"/>
        <end position="78"/>
    </location>
</feature>
<evidence type="ECO:0000256" key="1">
    <source>
        <dbReference type="ARBA" id="ARBA00004141"/>
    </source>
</evidence>
<evidence type="ECO:0000256" key="2">
    <source>
        <dbReference type="ARBA" id="ARBA00022692"/>
    </source>
</evidence>
<proteinExistence type="predicted"/>
<evidence type="ECO:0000313" key="8">
    <source>
        <dbReference type="Proteomes" id="UP000031030"/>
    </source>
</evidence>
<sequence length="347" mass="37210">MTPNVERLRISAIAIVQIVVAATVAWSFARYVLGHPIPTLAASVTVTSLGLVRDARPKRVLITVIGMLVGVLIADGFSMVAGTGWWQMALVLGSTLLVARFLSSYPPFAIMAAVQAIVVMSSPSISPFARLIDGVVGGIAALLATALIPRNPRREEVRDGRALFNAYANAGGTIVQALRRGDRHRATRALEKARGLGPLVDNWKDALDSALGVAGFSPWLRRQRPELQRHEQVRQAMDYVVRSTRMVARNVVYVTEDGVPRPVSAAIVRDIMRGADLLAHSLEDITFLPAAREALLGVASRLDPAILMPDASLGDHQVIAGMRPIVVDLLTATGMPAAEARAALPHI</sequence>
<dbReference type="InterPro" id="IPR049453">
    <property type="entry name" value="Memb_transporter_dom"/>
</dbReference>
<keyword evidence="4 5" id="KW-0472">Membrane</keyword>
<evidence type="ECO:0000256" key="4">
    <source>
        <dbReference type="ARBA" id="ARBA00023136"/>
    </source>
</evidence>
<dbReference type="Pfam" id="PF13515">
    <property type="entry name" value="FUSC_2"/>
    <property type="match status" value="1"/>
</dbReference>
<comment type="subcellular location">
    <subcellularLocation>
        <location evidence="1">Membrane</location>
        <topology evidence="1">Multi-pass membrane protein</topology>
    </subcellularLocation>
</comment>
<evidence type="ECO:0000259" key="6">
    <source>
        <dbReference type="Pfam" id="PF13515"/>
    </source>
</evidence>
<dbReference type="OrthoDB" id="5198202at2"/>
<evidence type="ECO:0000256" key="3">
    <source>
        <dbReference type="ARBA" id="ARBA00022989"/>
    </source>
</evidence>
<feature type="domain" description="Integral membrane bound transporter" evidence="6">
    <location>
        <begin position="25"/>
        <end position="143"/>
    </location>
</feature>
<feature type="transmembrane region" description="Helical" evidence="5">
    <location>
        <begin position="35"/>
        <end position="52"/>
    </location>
</feature>
<evidence type="ECO:0000256" key="5">
    <source>
        <dbReference type="SAM" id="Phobius"/>
    </source>
</evidence>
<dbReference type="EMBL" id="JTDK01000016">
    <property type="protein sequence ID" value="KHK96256.1"/>
    <property type="molecule type" value="Genomic_DNA"/>
</dbReference>
<name>A0A0B1ZZW9_9MICO</name>
<comment type="caution">
    <text evidence="7">The sequence shown here is derived from an EMBL/GenBank/DDBJ whole genome shotgun (WGS) entry which is preliminary data.</text>
</comment>
<gene>
    <name evidence="7" type="ORF">LK09_16530</name>
</gene>
<accession>A0A0B1ZZW9</accession>
<protein>
    <recommendedName>
        <fullName evidence="6">Integral membrane bound transporter domain-containing protein</fullName>
    </recommendedName>
</protein>
<feature type="transmembrane region" description="Helical" evidence="5">
    <location>
        <begin position="12"/>
        <end position="29"/>
    </location>
</feature>
<dbReference type="GO" id="GO:0016020">
    <property type="term" value="C:membrane"/>
    <property type="evidence" value="ECO:0007669"/>
    <property type="project" value="UniProtKB-SubCell"/>
</dbReference>
<dbReference type="STRING" id="1348253.LK09_16530"/>
<dbReference type="Proteomes" id="UP000031030">
    <property type="component" value="Unassembled WGS sequence"/>
</dbReference>
<evidence type="ECO:0000313" key="7">
    <source>
        <dbReference type="EMBL" id="KHK96256.1"/>
    </source>
</evidence>
<feature type="transmembrane region" description="Helical" evidence="5">
    <location>
        <begin position="108"/>
        <end position="125"/>
    </location>
</feature>
<keyword evidence="8" id="KW-1185">Reference proteome</keyword>
<reference evidence="7 8" key="1">
    <citation type="submission" date="2014-11" db="EMBL/GenBank/DDBJ databases">
        <title>Genome sequence of Microbacterium mangrovi MUSC 115(T).</title>
        <authorList>
            <person name="Lee L.-H."/>
        </authorList>
    </citation>
    <scope>NUCLEOTIDE SEQUENCE [LARGE SCALE GENOMIC DNA]</scope>
    <source>
        <strain evidence="7 8">MUSC 115</strain>
    </source>
</reference>